<evidence type="ECO:0000313" key="2">
    <source>
        <dbReference type="Proteomes" id="UP000199506"/>
    </source>
</evidence>
<reference evidence="1 2" key="1">
    <citation type="submission" date="2016-10" db="EMBL/GenBank/DDBJ databases">
        <authorList>
            <person name="de Groot N.N."/>
        </authorList>
    </citation>
    <scope>NUCLEOTIDE SEQUENCE [LARGE SCALE GENOMIC DNA]</scope>
    <source>
        <strain evidence="1 2">DSM 11978</strain>
    </source>
</reference>
<protein>
    <submittedName>
        <fullName evidence="1">Uncharacterized protein</fullName>
    </submittedName>
</protein>
<dbReference type="AlphaFoldDB" id="A0A1H7MYQ1"/>
<accession>A0A1H7MYQ1</accession>
<dbReference type="OrthoDB" id="377338at2157"/>
<evidence type="ECO:0000313" key="1">
    <source>
        <dbReference type="EMBL" id="SEL16452.1"/>
    </source>
</evidence>
<organism evidence="1 2">
    <name type="scientific">Methanobrevibacter gottschalkii</name>
    <dbReference type="NCBI Taxonomy" id="190974"/>
    <lineage>
        <taxon>Archaea</taxon>
        <taxon>Methanobacteriati</taxon>
        <taxon>Methanobacteriota</taxon>
        <taxon>Methanomada group</taxon>
        <taxon>Methanobacteria</taxon>
        <taxon>Methanobacteriales</taxon>
        <taxon>Methanobacteriaceae</taxon>
        <taxon>Methanobrevibacter</taxon>
    </lineage>
</organism>
<proteinExistence type="predicted"/>
<dbReference type="RefSeq" id="WP_069575013.1">
    <property type="nucleotide sequence ID" value="NZ_FOAK01000011.1"/>
</dbReference>
<gene>
    <name evidence="1" type="ORF">SAMN05216439_0092</name>
</gene>
<dbReference type="Proteomes" id="UP000199506">
    <property type="component" value="Unassembled WGS sequence"/>
</dbReference>
<sequence length="83" mass="10108">MSVEKLTKSQYNDLKNSYLTKNRTMHSLYAEINKENKVDKHLFFKLINKIRQEEGLNDFYTMKKEKKRNNIIENLDKSPKYYN</sequence>
<name>A0A1H7MYQ1_9EURY</name>
<dbReference type="EMBL" id="FOAK01000011">
    <property type="protein sequence ID" value="SEL16452.1"/>
    <property type="molecule type" value="Genomic_DNA"/>
</dbReference>